<feature type="signal peptide" evidence="2">
    <location>
        <begin position="1"/>
        <end position="16"/>
    </location>
</feature>
<proteinExistence type="predicted"/>
<dbReference type="Pfam" id="PF01433">
    <property type="entry name" value="Peptidase_M1"/>
    <property type="match status" value="1"/>
</dbReference>
<dbReference type="PANTHER" id="PTHR11533">
    <property type="entry name" value="PROTEASE M1 ZINC METALLOPROTEASE"/>
    <property type="match status" value="1"/>
</dbReference>
<gene>
    <name evidence="4" type="ORF">HNQ64_001915</name>
</gene>
<dbReference type="PANTHER" id="PTHR11533:SF174">
    <property type="entry name" value="PUROMYCIN-SENSITIVE AMINOPEPTIDASE-RELATED"/>
    <property type="match status" value="1"/>
</dbReference>
<dbReference type="GO" id="GO:0016020">
    <property type="term" value="C:membrane"/>
    <property type="evidence" value="ECO:0007669"/>
    <property type="project" value="TreeGrafter"/>
</dbReference>
<reference evidence="4 5" key="1">
    <citation type="submission" date="2020-08" db="EMBL/GenBank/DDBJ databases">
        <title>Genomic Encyclopedia of Type Strains, Phase IV (KMG-IV): sequencing the most valuable type-strain genomes for metagenomic binning, comparative biology and taxonomic classification.</title>
        <authorList>
            <person name="Goeker M."/>
        </authorList>
    </citation>
    <scope>NUCLEOTIDE SEQUENCE [LARGE SCALE GENOMIC DNA]</scope>
    <source>
        <strain evidence="4 5">DSM 12251</strain>
    </source>
</reference>
<dbReference type="GO" id="GO:0008270">
    <property type="term" value="F:zinc ion binding"/>
    <property type="evidence" value="ECO:0007669"/>
    <property type="project" value="InterPro"/>
</dbReference>
<dbReference type="InterPro" id="IPR027268">
    <property type="entry name" value="Peptidase_M4/M1_CTD_sf"/>
</dbReference>
<accession>A0A7W7YK25</accession>
<feature type="domain" description="Peptidase M1 membrane alanine aminopeptidase" evidence="3">
    <location>
        <begin position="383"/>
        <end position="577"/>
    </location>
</feature>
<keyword evidence="5" id="KW-1185">Reference proteome</keyword>
<dbReference type="SUPFAM" id="SSF55486">
    <property type="entry name" value="Metalloproteases ('zincins'), catalytic domain"/>
    <property type="match status" value="1"/>
</dbReference>
<dbReference type="Gene3D" id="1.10.390.10">
    <property type="entry name" value="Neutral Protease Domain 2"/>
    <property type="match status" value="1"/>
</dbReference>
<dbReference type="InterPro" id="IPR050344">
    <property type="entry name" value="Peptidase_M1_aminopeptidases"/>
</dbReference>
<dbReference type="GO" id="GO:0043171">
    <property type="term" value="P:peptide catabolic process"/>
    <property type="evidence" value="ECO:0007669"/>
    <property type="project" value="TreeGrafter"/>
</dbReference>
<feature type="region of interest" description="Disordered" evidence="1">
    <location>
        <begin position="765"/>
        <end position="794"/>
    </location>
</feature>
<dbReference type="InterPro" id="IPR014782">
    <property type="entry name" value="Peptidase_M1_dom"/>
</dbReference>
<keyword evidence="2" id="KW-0732">Signal</keyword>
<name>A0A7W7YK25_9BACT</name>
<organism evidence="4 5">
    <name type="scientific">Prosthecobacter dejongeii</name>
    <dbReference type="NCBI Taxonomy" id="48465"/>
    <lineage>
        <taxon>Bacteria</taxon>
        <taxon>Pseudomonadati</taxon>
        <taxon>Verrucomicrobiota</taxon>
        <taxon>Verrucomicrobiia</taxon>
        <taxon>Verrucomicrobiales</taxon>
        <taxon>Verrucomicrobiaceae</taxon>
        <taxon>Prosthecobacter</taxon>
    </lineage>
</organism>
<sequence>MKLLLPCLFTALTATAAGPGAPVGKFQQLEQLLPTPTPQRIASGAPGAAYWQNRADYEIHATLDDVKRSLSAEATVTYHNLSPDTLDYLWVQLDQNYLSHQADSRLTPNTKRGIDPAKVTYSALDGLLAYETYDGALKITRVTDAEGQALPHTIVKTMLRVDLPQPLKPGSTQVFKMAWSYPINDCKRINARTGYEHFPEDDNCIYTLAQWFPRLAAYTDYAGWVNKQFLGTGEFTLEFGNYKVHLTVPEDHLVAATGLLQNPETVLTATQRERLRAAQGETKKPVFIVTPEEAKAAEKTKAKGQKTWIFEAENVRDFAFASSRKFIWDAMAVEGATFPPTPERQGGITDRMFRPPVMAMSLYPKEGMPLWDKYSTHAIAHTIQTYSRYTFSYPYPVAWSVNGPVGGMEYPMICFNGPRPEKDGTYPERTKYALIGVVIHEVGHNYFPMIVNSDERQWTWMDEGLNSFLEYLTEEEWENNWKHRRDARGLTDYMRLSDRVPVMTNSESIADLGPNAYGQPTVALNILREHILGREAFDHAFKIYARRWMFKRPAPADFFRTLEDASGVDLDWFWRGWFYSVDHVDVSIDEVKWLQLDSRDPTVENPKKKKEKDDLPQTLTRQRNAPLPKRVDRFPELKDFYDTFDEATVLPSEKKKYETLLKDLKEEEIDPTLLKTKHNFYVLEFTNVGGLVTPLILKLDYTDGSSEELTLPAEIWRFNTEKTSKLHLTPKELKSVTFDPRQELVDCNVENNFWPRRPVKSRFQLFKDDKAPNPMRELTQPKKKQAEEKPDEKK</sequence>
<feature type="region of interest" description="Disordered" evidence="1">
    <location>
        <begin position="602"/>
        <end position="622"/>
    </location>
</feature>
<feature type="compositionally biased region" description="Basic and acidic residues" evidence="1">
    <location>
        <begin position="784"/>
        <end position="794"/>
    </location>
</feature>
<dbReference type="GO" id="GO:0005737">
    <property type="term" value="C:cytoplasm"/>
    <property type="evidence" value="ECO:0007669"/>
    <property type="project" value="TreeGrafter"/>
</dbReference>
<dbReference type="GO" id="GO:0042277">
    <property type="term" value="F:peptide binding"/>
    <property type="evidence" value="ECO:0007669"/>
    <property type="project" value="TreeGrafter"/>
</dbReference>
<dbReference type="GO" id="GO:0005615">
    <property type="term" value="C:extracellular space"/>
    <property type="evidence" value="ECO:0007669"/>
    <property type="project" value="TreeGrafter"/>
</dbReference>
<protein>
    <recommendedName>
        <fullName evidence="3">Peptidase M1 membrane alanine aminopeptidase domain-containing protein</fullName>
    </recommendedName>
</protein>
<feature type="compositionally biased region" description="Basic and acidic residues" evidence="1">
    <location>
        <begin position="602"/>
        <end position="615"/>
    </location>
</feature>
<dbReference type="CDD" id="cd09604">
    <property type="entry name" value="M1_APN_like"/>
    <property type="match status" value="1"/>
</dbReference>
<evidence type="ECO:0000256" key="1">
    <source>
        <dbReference type="SAM" id="MobiDB-lite"/>
    </source>
</evidence>
<dbReference type="AlphaFoldDB" id="A0A7W7YK25"/>
<dbReference type="Proteomes" id="UP000534294">
    <property type="component" value="Unassembled WGS sequence"/>
</dbReference>
<evidence type="ECO:0000313" key="5">
    <source>
        <dbReference type="Proteomes" id="UP000534294"/>
    </source>
</evidence>
<feature type="chain" id="PRO_5031037100" description="Peptidase M1 membrane alanine aminopeptidase domain-containing protein" evidence="2">
    <location>
        <begin position="17"/>
        <end position="794"/>
    </location>
</feature>
<dbReference type="EMBL" id="JACHIF010000003">
    <property type="protein sequence ID" value="MBB5037666.1"/>
    <property type="molecule type" value="Genomic_DNA"/>
</dbReference>
<evidence type="ECO:0000259" key="3">
    <source>
        <dbReference type="Pfam" id="PF01433"/>
    </source>
</evidence>
<comment type="caution">
    <text evidence="4">The sequence shown here is derived from an EMBL/GenBank/DDBJ whole genome shotgun (WGS) entry which is preliminary data.</text>
</comment>
<dbReference type="RefSeq" id="WP_184207759.1">
    <property type="nucleotide sequence ID" value="NZ_JACHIF010000003.1"/>
</dbReference>
<evidence type="ECO:0000313" key="4">
    <source>
        <dbReference type="EMBL" id="MBB5037666.1"/>
    </source>
</evidence>
<evidence type="ECO:0000256" key="2">
    <source>
        <dbReference type="SAM" id="SignalP"/>
    </source>
</evidence>
<dbReference type="GO" id="GO:0070006">
    <property type="term" value="F:metalloaminopeptidase activity"/>
    <property type="evidence" value="ECO:0007669"/>
    <property type="project" value="TreeGrafter"/>
</dbReference>